<dbReference type="InterPro" id="IPR046074">
    <property type="entry name" value="DUF6092"/>
</dbReference>
<gene>
    <name evidence="1" type="ORF">NZD86_00580</name>
</gene>
<name>A0ABY6Z2K9_9BACL</name>
<proteinExistence type="predicted"/>
<organism evidence="1 2">
    <name type="scientific">Alicyclobacillus dauci</name>
    <dbReference type="NCBI Taxonomy" id="1475485"/>
    <lineage>
        <taxon>Bacteria</taxon>
        <taxon>Bacillati</taxon>
        <taxon>Bacillota</taxon>
        <taxon>Bacilli</taxon>
        <taxon>Bacillales</taxon>
        <taxon>Alicyclobacillaceae</taxon>
        <taxon>Alicyclobacillus</taxon>
    </lineage>
</organism>
<reference evidence="1" key="1">
    <citation type="submission" date="2022-08" db="EMBL/GenBank/DDBJ databases">
        <title>Alicyclobacillus dauci DSM2870, complete genome.</title>
        <authorList>
            <person name="Wang Q."/>
            <person name="Cai R."/>
            <person name="Wang Z."/>
        </authorList>
    </citation>
    <scope>NUCLEOTIDE SEQUENCE</scope>
    <source>
        <strain evidence="1">DSM 28700</strain>
    </source>
</reference>
<dbReference type="EMBL" id="CP104064">
    <property type="protein sequence ID" value="WAH37110.1"/>
    <property type="molecule type" value="Genomic_DNA"/>
</dbReference>
<sequence length="113" mass="12488">MTTSDTGNDRNQCSTREDEREKLRDFVAYTLTSARGLYREPLSYGPMRMVDALEKALALIASCGLSDPTMDATLGIIRENRWRAGTDPVGFAKALDDATVQLVRITVADEENS</sequence>
<accession>A0ABY6Z2K9</accession>
<keyword evidence="2" id="KW-1185">Reference proteome</keyword>
<evidence type="ECO:0000313" key="2">
    <source>
        <dbReference type="Proteomes" id="UP001164803"/>
    </source>
</evidence>
<dbReference type="RefSeq" id="WP_268044551.1">
    <property type="nucleotide sequence ID" value="NZ_CP104064.1"/>
</dbReference>
<protein>
    <submittedName>
        <fullName evidence="1">DUF6092 family protein</fullName>
    </submittedName>
</protein>
<dbReference type="Proteomes" id="UP001164803">
    <property type="component" value="Chromosome"/>
</dbReference>
<dbReference type="Pfam" id="PF19585">
    <property type="entry name" value="DUF6092"/>
    <property type="match status" value="1"/>
</dbReference>
<evidence type="ECO:0000313" key="1">
    <source>
        <dbReference type="EMBL" id="WAH37110.1"/>
    </source>
</evidence>